<proteinExistence type="inferred from homology"/>
<sequence>MPADRPEAAMSRPLRVAINGYGRIGRCVLRALAESPYRRNLSVVAINEPADLESMAYLTRFDSTHGIFPGEVRVIDDGLEIDGSAIPVFHVREPADGPWRTLEFDLLLECSGVFSTREHLQGFLDAGCPRVLVSHPGKSASDVDCTIVHGINDDDLKADQRIVSAASCTTNAAVPVLDLLERRLGVDGAFLTTLHSVMNDQPMIDGYHHADLRRTRSAMQSIVPVATGLAQGIERMLPGLAGRIQAKAVRVPILNVSAIDLAVNLRCDTSPEALNELFIEAARLRPDLIACTGQPHASVDFNHDPHSVVVDLGQTRVNQGRFANLLIWFDNEWGFANRMLDVARAWSGRFLSQPGRAGAEDTPAAQAAGGHGPRGVEGVF</sequence>
<dbReference type="PRINTS" id="PR00078">
    <property type="entry name" value="G3PDHDRGNASE"/>
</dbReference>
<feature type="domain" description="Glyceraldehyde 3-phosphate dehydrogenase NAD(P) binding" evidence="4">
    <location>
        <begin position="14"/>
        <end position="168"/>
    </location>
</feature>
<dbReference type="SMART" id="SM00846">
    <property type="entry name" value="Gp_dh_N"/>
    <property type="match status" value="1"/>
</dbReference>
<evidence type="ECO:0000256" key="3">
    <source>
        <dbReference type="SAM" id="MobiDB-lite"/>
    </source>
</evidence>
<dbReference type="PANTHER" id="PTHR43148">
    <property type="entry name" value="GLYCERALDEHYDE-3-PHOSPHATE DEHYDROGENASE 2"/>
    <property type="match status" value="1"/>
</dbReference>
<dbReference type="SUPFAM" id="SSF55347">
    <property type="entry name" value="Glyceraldehyde-3-phosphate dehydrogenase-like, C-terminal domain"/>
    <property type="match status" value="1"/>
</dbReference>
<protein>
    <submittedName>
        <fullName evidence="5">Erythrose-4-phosphate dehydrogenase</fullName>
    </submittedName>
</protein>
<evidence type="ECO:0000313" key="6">
    <source>
        <dbReference type="Proteomes" id="UP001501176"/>
    </source>
</evidence>
<comment type="similarity">
    <text evidence="2">Belongs to the glyceraldehyde-3-phosphate dehydrogenase family.</text>
</comment>
<evidence type="ECO:0000313" key="5">
    <source>
        <dbReference type="EMBL" id="GAA0226581.1"/>
    </source>
</evidence>
<dbReference type="SUPFAM" id="SSF51735">
    <property type="entry name" value="NAD(P)-binding Rossmann-fold domains"/>
    <property type="match status" value="1"/>
</dbReference>
<dbReference type="InterPro" id="IPR020829">
    <property type="entry name" value="GlycerAld_3-P_DH_cat"/>
</dbReference>
<dbReference type="Gene3D" id="3.40.50.720">
    <property type="entry name" value="NAD(P)-binding Rossmann-like Domain"/>
    <property type="match status" value="1"/>
</dbReference>
<dbReference type="InterPro" id="IPR020831">
    <property type="entry name" value="GlycerAld/Erythrose_P_DH"/>
</dbReference>
<dbReference type="Pfam" id="PF00044">
    <property type="entry name" value="Gp_dh_N"/>
    <property type="match status" value="1"/>
</dbReference>
<dbReference type="Proteomes" id="UP001501176">
    <property type="component" value="Unassembled WGS sequence"/>
</dbReference>
<gene>
    <name evidence="5" type="primary">epd</name>
    <name evidence="5" type="ORF">GCM10009125_14400</name>
</gene>
<dbReference type="PIRSF" id="PIRSF000149">
    <property type="entry name" value="GAP_DH"/>
    <property type="match status" value="1"/>
</dbReference>
<keyword evidence="1" id="KW-0560">Oxidoreductase</keyword>
<feature type="region of interest" description="Disordered" evidence="3">
    <location>
        <begin position="355"/>
        <end position="380"/>
    </location>
</feature>
<keyword evidence="6" id="KW-1185">Reference proteome</keyword>
<reference evidence="6" key="1">
    <citation type="journal article" date="2019" name="Int. J. Syst. Evol. Microbiol.">
        <title>The Global Catalogue of Microorganisms (GCM) 10K type strain sequencing project: providing services to taxonomists for standard genome sequencing and annotation.</title>
        <authorList>
            <consortium name="The Broad Institute Genomics Platform"/>
            <consortium name="The Broad Institute Genome Sequencing Center for Infectious Disease"/>
            <person name="Wu L."/>
            <person name="Ma J."/>
        </authorList>
    </citation>
    <scope>NUCLEOTIDE SEQUENCE [LARGE SCALE GENOMIC DNA]</scope>
    <source>
        <strain evidence="6">JCM 16240</strain>
    </source>
</reference>
<evidence type="ECO:0000256" key="2">
    <source>
        <dbReference type="RuleBase" id="RU000397"/>
    </source>
</evidence>
<feature type="compositionally biased region" description="Gly residues" evidence="3">
    <location>
        <begin position="369"/>
        <end position="380"/>
    </location>
</feature>
<dbReference type="InterPro" id="IPR036291">
    <property type="entry name" value="NAD(P)-bd_dom_sf"/>
</dbReference>
<evidence type="ECO:0000259" key="4">
    <source>
        <dbReference type="SMART" id="SM00846"/>
    </source>
</evidence>
<organism evidence="5 6">
    <name type="scientific">Castellaniella daejeonensis</name>
    <dbReference type="NCBI Taxonomy" id="659013"/>
    <lineage>
        <taxon>Bacteria</taxon>
        <taxon>Pseudomonadati</taxon>
        <taxon>Pseudomonadota</taxon>
        <taxon>Betaproteobacteria</taxon>
        <taxon>Burkholderiales</taxon>
        <taxon>Alcaligenaceae</taxon>
        <taxon>Castellaniella</taxon>
    </lineage>
</organism>
<evidence type="ECO:0000256" key="1">
    <source>
        <dbReference type="ARBA" id="ARBA00023002"/>
    </source>
</evidence>
<name>A0ABP3D9A2_9BURK</name>
<dbReference type="EMBL" id="BAAAFN010000011">
    <property type="protein sequence ID" value="GAA0226581.1"/>
    <property type="molecule type" value="Genomic_DNA"/>
</dbReference>
<dbReference type="InterPro" id="IPR020828">
    <property type="entry name" value="GlycerAld_3-P_DH_NAD(P)-bd"/>
</dbReference>
<dbReference type="Pfam" id="PF02800">
    <property type="entry name" value="Gp_dh_C"/>
    <property type="match status" value="1"/>
</dbReference>
<accession>A0ABP3D9A2</accession>
<dbReference type="Gene3D" id="3.30.360.10">
    <property type="entry name" value="Dihydrodipicolinate Reductase, domain 2"/>
    <property type="match status" value="1"/>
</dbReference>
<comment type="caution">
    <text evidence="5">The sequence shown here is derived from an EMBL/GenBank/DDBJ whole genome shotgun (WGS) entry which is preliminary data.</text>
</comment>